<dbReference type="InterPro" id="IPR050638">
    <property type="entry name" value="AA-Vitamin_Transporters"/>
</dbReference>
<keyword evidence="10" id="KW-1185">Reference proteome</keyword>
<dbReference type="InterPro" id="IPR037185">
    <property type="entry name" value="EmrE-like"/>
</dbReference>
<sequence length="313" mass="31905">MKTHHLAPPARGVQAGALMAVSAMLCVQLGLAASVHMFDSLGPLGAAWVRLAWAGVILLVLIRPRPSDFTRKDLIACVVLGVATAAMMLLFMSAAARIPLGTASALEFLGPLGVAMYTARGGRKIWALIAAAGVLLLTEPWHGGVDLLGVGFALAAAVGWAAYILLTQHVGDNVTGLKGLAVSMPVAALAATFVAAPTEAGNLTWQLLLITLALAVLHPVLPFTLEFLALRKLSTASFGVLMSVEPAIALLIGLVFLGQIPGPASVLGVVCVVAAGMGATRSGARTESADSPAEVPAPPAEPVPDDTRSGALV</sequence>
<name>A0AA41PZG7_9ACTN</name>
<dbReference type="Pfam" id="PF00892">
    <property type="entry name" value="EamA"/>
    <property type="match status" value="1"/>
</dbReference>
<accession>A0AA41PZG7</accession>
<dbReference type="RefSeq" id="WP_235051431.1">
    <property type="nucleotide sequence ID" value="NZ_JAKFHA010000003.1"/>
</dbReference>
<dbReference type="EMBL" id="JAKFHA010000003">
    <property type="protein sequence ID" value="MCF2527292.1"/>
    <property type="molecule type" value="Genomic_DNA"/>
</dbReference>
<feature type="transmembrane region" description="Helical" evidence="7">
    <location>
        <begin position="147"/>
        <end position="167"/>
    </location>
</feature>
<comment type="similarity">
    <text evidence="2">Belongs to the EamA transporter family.</text>
</comment>
<proteinExistence type="inferred from homology"/>
<gene>
    <name evidence="9" type="ORF">LZ495_08705</name>
</gene>
<dbReference type="Proteomes" id="UP001165378">
    <property type="component" value="Unassembled WGS sequence"/>
</dbReference>
<evidence type="ECO:0000256" key="3">
    <source>
        <dbReference type="ARBA" id="ARBA00022692"/>
    </source>
</evidence>
<evidence type="ECO:0000256" key="6">
    <source>
        <dbReference type="SAM" id="MobiDB-lite"/>
    </source>
</evidence>
<dbReference type="GO" id="GO:0016020">
    <property type="term" value="C:membrane"/>
    <property type="evidence" value="ECO:0007669"/>
    <property type="project" value="UniProtKB-SubCell"/>
</dbReference>
<evidence type="ECO:0000256" key="1">
    <source>
        <dbReference type="ARBA" id="ARBA00004141"/>
    </source>
</evidence>
<evidence type="ECO:0000313" key="10">
    <source>
        <dbReference type="Proteomes" id="UP001165378"/>
    </source>
</evidence>
<dbReference type="AlphaFoldDB" id="A0AA41PZG7"/>
<protein>
    <submittedName>
        <fullName evidence="9">EamA family transporter</fullName>
    </submittedName>
</protein>
<keyword evidence="5 7" id="KW-0472">Membrane</keyword>
<dbReference type="InterPro" id="IPR000620">
    <property type="entry name" value="EamA_dom"/>
</dbReference>
<dbReference type="PANTHER" id="PTHR32322">
    <property type="entry name" value="INNER MEMBRANE TRANSPORTER"/>
    <property type="match status" value="1"/>
</dbReference>
<keyword evidence="3 7" id="KW-0812">Transmembrane</keyword>
<evidence type="ECO:0000256" key="7">
    <source>
        <dbReference type="SAM" id="Phobius"/>
    </source>
</evidence>
<dbReference type="PANTHER" id="PTHR32322:SF2">
    <property type="entry name" value="EAMA DOMAIN-CONTAINING PROTEIN"/>
    <property type="match status" value="1"/>
</dbReference>
<feature type="transmembrane region" description="Helical" evidence="7">
    <location>
        <begin position="179"/>
        <end position="197"/>
    </location>
</feature>
<feature type="transmembrane region" description="Helical" evidence="7">
    <location>
        <begin position="74"/>
        <end position="92"/>
    </location>
</feature>
<evidence type="ECO:0000313" key="9">
    <source>
        <dbReference type="EMBL" id="MCF2527292.1"/>
    </source>
</evidence>
<feature type="transmembrane region" description="Helical" evidence="7">
    <location>
        <begin position="262"/>
        <end position="279"/>
    </location>
</feature>
<comment type="subcellular location">
    <subcellularLocation>
        <location evidence="1">Membrane</location>
        <topology evidence="1">Multi-pass membrane protein</topology>
    </subcellularLocation>
</comment>
<feature type="domain" description="EamA" evidence="8">
    <location>
        <begin position="148"/>
        <end position="275"/>
    </location>
</feature>
<feature type="transmembrane region" description="Helical" evidence="7">
    <location>
        <begin position="41"/>
        <end position="62"/>
    </location>
</feature>
<feature type="transmembrane region" description="Helical" evidence="7">
    <location>
        <begin position="233"/>
        <end position="256"/>
    </location>
</feature>
<organism evidence="9 10">
    <name type="scientific">Yinghuangia soli</name>
    <dbReference type="NCBI Taxonomy" id="2908204"/>
    <lineage>
        <taxon>Bacteria</taxon>
        <taxon>Bacillati</taxon>
        <taxon>Actinomycetota</taxon>
        <taxon>Actinomycetes</taxon>
        <taxon>Kitasatosporales</taxon>
        <taxon>Streptomycetaceae</taxon>
        <taxon>Yinghuangia</taxon>
    </lineage>
</organism>
<feature type="transmembrane region" description="Helical" evidence="7">
    <location>
        <begin position="12"/>
        <end position="35"/>
    </location>
</feature>
<feature type="transmembrane region" description="Helical" evidence="7">
    <location>
        <begin position="203"/>
        <end position="221"/>
    </location>
</feature>
<evidence type="ECO:0000256" key="2">
    <source>
        <dbReference type="ARBA" id="ARBA00007362"/>
    </source>
</evidence>
<evidence type="ECO:0000256" key="5">
    <source>
        <dbReference type="ARBA" id="ARBA00023136"/>
    </source>
</evidence>
<reference evidence="9" key="1">
    <citation type="submission" date="2022-01" db="EMBL/GenBank/DDBJ databases">
        <title>Genome-Based Taxonomic Classification of the Phylum Actinobacteria.</title>
        <authorList>
            <person name="Gao Y."/>
        </authorList>
    </citation>
    <scope>NUCLEOTIDE SEQUENCE</scope>
    <source>
        <strain evidence="9">KLBMP 8922</strain>
    </source>
</reference>
<dbReference type="SUPFAM" id="SSF103481">
    <property type="entry name" value="Multidrug resistance efflux transporter EmrE"/>
    <property type="match status" value="2"/>
</dbReference>
<evidence type="ECO:0000256" key="4">
    <source>
        <dbReference type="ARBA" id="ARBA00022989"/>
    </source>
</evidence>
<keyword evidence="4 7" id="KW-1133">Transmembrane helix</keyword>
<comment type="caution">
    <text evidence="9">The sequence shown here is derived from an EMBL/GenBank/DDBJ whole genome shotgun (WGS) entry which is preliminary data.</text>
</comment>
<feature type="region of interest" description="Disordered" evidence="6">
    <location>
        <begin position="283"/>
        <end position="313"/>
    </location>
</feature>
<evidence type="ECO:0000259" key="8">
    <source>
        <dbReference type="Pfam" id="PF00892"/>
    </source>
</evidence>